<accession>A0A6N8JNP3</accession>
<dbReference type="PANTHER" id="PTHR10815:SF13">
    <property type="entry name" value="METHYLATED-DNA--PROTEIN-CYSTEINE METHYLTRANSFERASE"/>
    <property type="match status" value="1"/>
</dbReference>
<organism evidence="3 4">
    <name type="scientific">Adlercreutzia mucosicola</name>
    <dbReference type="NCBI Taxonomy" id="580026"/>
    <lineage>
        <taxon>Bacteria</taxon>
        <taxon>Bacillati</taxon>
        <taxon>Actinomycetota</taxon>
        <taxon>Coriobacteriia</taxon>
        <taxon>Eggerthellales</taxon>
        <taxon>Eggerthellaceae</taxon>
        <taxon>Adlercreutzia</taxon>
    </lineage>
</organism>
<evidence type="ECO:0000313" key="4">
    <source>
        <dbReference type="Proteomes" id="UP000463388"/>
    </source>
</evidence>
<keyword evidence="3" id="KW-0808">Transferase</keyword>
<dbReference type="GO" id="GO:0006281">
    <property type="term" value="P:DNA repair"/>
    <property type="evidence" value="ECO:0007669"/>
    <property type="project" value="InterPro"/>
</dbReference>
<keyword evidence="4" id="KW-1185">Reference proteome</keyword>
<dbReference type="OrthoDB" id="9811249at2"/>
<dbReference type="EC" id="2.1.1.63" evidence="3"/>
<gene>
    <name evidence="3" type="ORF">GKZ27_08940</name>
</gene>
<dbReference type="NCBIfam" id="TIGR00589">
    <property type="entry name" value="ogt"/>
    <property type="match status" value="1"/>
</dbReference>
<evidence type="ECO:0000259" key="2">
    <source>
        <dbReference type="Pfam" id="PF01035"/>
    </source>
</evidence>
<sequence length="168" mass="17315">MASSGKPASQERGAPLARDERTFFTYPTAFGPVTIGADGQAVTAVVLGEAALPGTGRATATTTEAANQVMEYLAGKRTAFTVACAPAGTDFQLRVWQAVANIPYGQTRTTREIAATIGAADAYRAVGAAVRKSPLAILIPAHRIVSATGKAAGPVESALLNLEQQNSR</sequence>
<dbReference type="InterPro" id="IPR036388">
    <property type="entry name" value="WH-like_DNA-bd_sf"/>
</dbReference>
<dbReference type="Pfam" id="PF01035">
    <property type="entry name" value="DNA_binding_1"/>
    <property type="match status" value="1"/>
</dbReference>
<dbReference type="AlphaFoldDB" id="A0A6N8JNP3"/>
<proteinExistence type="predicted"/>
<dbReference type="Gene3D" id="3.30.160.70">
    <property type="entry name" value="Methylated DNA-protein cysteine methyltransferase domain"/>
    <property type="match status" value="1"/>
</dbReference>
<evidence type="ECO:0000313" key="3">
    <source>
        <dbReference type="EMBL" id="MVX61573.1"/>
    </source>
</evidence>
<dbReference type="InterPro" id="IPR014048">
    <property type="entry name" value="MethylDNA_cys_MeTrfase_DNA-bd"/>
</dbReference>
<dbReference type="PANTHER" id="PTHR10815">
    <property type="entry name" value="METHYLATED-DNA--PROTEIN-CYSTEINE METHYLTRANSFERASE"/>
    <property type="match status" value="1"/>
</dbReference>
<dbReference type="GO" id="GO:0032259">
    <property type="term" value="P:methylation"/>
    <property type="evidence" value="ECO:0007669"/>
    <property type="project" value="UniProtKB-KW"/>
</dbReference>
<dbReference type="EMBL" id="WSRR01000024">
    <property type="protein sequence ID" value="MVX61573.1"/>
    <property type="molecule type" value="Genomic_DNA"/>
</dbReference>
<dbReference type="SUPFAM" id="SSF46767">
    <property type="entry name" value="Methylated DNA-protein cysteine methyltransferase, C-terminal domain"/>
    <property type="match status" value="1"/>
</dbReference>
<evidence type="ECO:0000256" key="1">
    <source>
        <dbReference type="ARBA" id="ARBA00022763"/>
    </source>
</evidence>
<dbReference type="GO" id="GO:0003908">
    <property type="term" value="F:methylated-DNA-[protein]-cysteine S-methyltransferase activity"/>
    <property type="evidence" value="ECO:0007669"/>
    <property type="project" value="UniProtKB-EC"/>
</dbReference>
<name>A0A6N8JNP3_9ACTN</name>
<dbReference type="CDD" id="cd06445">
    <property type="entry name" value="ATase"/>
    <property type="match status" value="1"/>
</dbReference>
<reference evidence="3 4" key="1">
    <citation type="submission" date="2019-12" db="EMBL/GenBank/DDBJ databases">
        <title>Microbes associate with the intestines of laboratory mice.</title>
        <authorList>
            <person name="Navarre W."/>
            <person name="Wong E."/>
        </authorList>
    </citation>
    <scope>NUCLEOTIDE SEQUENCE [LARGE SCALE GENOMIC DNA]</scope>
    <source>
        <strain evidence="3 4">NM66_B29</strain>
    </source>
</reference>
<feature type="domain" description="Methylated-DNA-[protein]-cysteine S-methyltransferase DNA binding" evidence="2">
    <location>
        <begin position="90"/>
        <end position="154"/>
    </location>
</feature>
<dbReference type="InterPro" id="IPR036217">
    <property type="entry name" value="MethylDNA_cys_MeTrfase_DNAb"/>
</dbReference>
<dbReference type="Proteomes" id="UP000463388">
    <property type="component" value="Unassembled WGS sequence"/>
</dbReference>
<dbReference type="Gene3D" id="1.10.10.10">
    <property type="entry name" value="Winged helix-like DNA-binding domain superfamily/Winged helix DNA-binding domain"/>
    <property type="match status" value="1"/>
</dbReference>
<keyword evidence="3" id="KW-0489">Methyltransferase</keyword>
<comment type="caution">
    <text evidence="3">The sequence shown here is derived from an EMBL/GenBank/DDBJ whole genome shotgun (WGS) entry which is preliminary data.</text>
</comment>
<protein>
    <submittedName>
        <fullName evidence="3">Methylated-DNA--[protein]-cysteine S-methyltransferase</fullName>
        <ecNumber evidence="3">2.1.1.63</ecNumber>
    </submittedName>
</protein>
<keyword evidence="1" id="KW-0227">DNA damage</keyword>
<dbReference type="InterPro" id="IPR036631">
    <property type="entry name" value="MGMT_N_sf"/>
</dbReference>
<dbReference type="SUPFAM" id="SSF53155">
    <property type="entry name" value="Methylated DNA-protein cysteine methyltransferase domain"/>
    <property type="match status" value="1"/>
</dbReference>